<evidence type="ECO:0000256" key="1">
    <source>
        <dbReference type="SAM" id="SignalP"/>
    </source>
</evidence>
<dbReference type="RefSeq" id="WP_094237589.1">
    <property type="nucleotide sequence ID" value="NZ_CP022657.1"/>
</dbReference>
<gene>
    <name evidence="2" type="ORF">CIG75_16295</name>
</gene>
<sequence length="155" mass="17388">MRKIIGVLLLVTSMLATGCGDRSQDKSNAQEVAVKFDKAALDYLNRAEGEDLQGTEYATEKGQKMMKEGLLGYDDYVHNVRGRQGLPEVKDVVINDVFEIGADHQDGYIVNTTVVYNPDRSLYYRHVGLKLISVDGTWKVDEVDFQGHFESPKND</sequence>
<evidence type="ECO:0000313" key="3">
    <source>
        <dbReference type="Proteomes" id="UP000214688"/>
    </source>
</evidence>
<organism evidence="2 3">
    <name type="scientific">Tumebacillus algifaecis</name>
    <dbReference type="NCBI Taxonomy" id="1214604"/>
    <lineage>
        <taxon>Bacteria</taxon>
        <taxon>Bacillati</taxon>
        <taxon>Bacillota</taxon>
        <taxon>Bacilli</taxon>
        <taxon>Bacillales</taxon>
        <taxon>Alicyclobacillaceae</taxon>
        <taxon>Tumebacillus</taxon>
    </lineage>
</organism>
<evidence type="ECO:0000313" key="2">
    <source>
        <dbReference type="EMBL" id="ASS76356.1"/>
    </source>
</evidence>
<dbReference type="PROSITE" id="PS51257">
    <property type="entry name" value="PROKAR_LIPOPROTEIN"/>
    <property type="match status" value="1"/>
</dbReference>
<keyword evidence="3" id="KW-1185">Reference proteome</keyword>
<dbReference type="EMBL" id="CP022657">
    <property type="protein sequence ID" value="ASS76356.1"/>
    <property type="molecule type" value="Genomic_DNA"/>
</dbReference>
<keyword evidence="1" id="KW-0732">Signal</keyword>
<dbReference type="KEGG" id="tab:CIG75_16295"/>
<dbReference type="AlphaFoldDB" id="A0A223D4J7"/>
<dbReference type="OrthoDB" id="2679563at2"/>
<evidence type="ECO:0008006" key="4">
    <source>
        <dbReference type="Google" id="ProtNLM"/>
    </source>
</evidence>
<dbReference type="Proteomes" id="UP000214688">
    <property type="component" value="Chromosome"/>
</dbReference>
<reference evidence="2 3" key="1">
    <citation type="journal article" date="2015" name="Int. J. Syst. Evol. Microbiol.">
        <title>Tumebacillus algifaecis sp. nov., isolated from decomposing algal scum.</title>
        <authorList>
            <person name="Wu Y.F."/>
            <person name="Zhang B."/>
            <person name="Xing P."/>
            <person name="Wu Q.L."/>
            <person name="Liu S.J."/>
        </authorList>
    </citation>
    <scope>NUCLEOTIDE SEQUENCE [LARGE SCALE GENOMIC DNA]</scope>
    <source>
        <strain evidence="2 3">THMBR28</strain>
    </source>
</reference>
<accession>A0A223D4J7</accession>
<protein>
    <recommendedName>
        <fullName evidence="4">DUF4829 domain-containing protein</fullName>
    </recommendedName>
</protein>
<proteinExistence type="predicted"/>
<name>A0A223D4J7_9BACL</name>
<feature type="chain" id="PRO_5038419665" description="DUF4829 domain-containing protein" evidence="1">
    <location>
        <begin position="19"/>
        <end position="155"/>
    </location>
</feature>
<feature type="signal peptide" evidence="1">
    <location>
        <begin position="1"/>
        <end position="18"/>
    </location>
</feature>